<sequence length="217" mass="25388">MSKIAVFIDHPRCSIHGVNGIMNVLQPYYQFKIFTKHEILYEDWFDDVSMIAVPGGLGDAETFHRVMRPHIPKIRDFILNDGGRYLGICMGAYWAGSEYLNLLKDRDCVQYLTQPNTDTHRPHAKNLPVTWNGEQEKMFWYDGCSIIGNGKFDVVATYPNGDAMAGYQDRIGLIGSHPEAQRHWYTEYSWMNKVWDEDRQKRNHRLLLEFVDELIRR</sequence>
<protein>
    <submittedName>
        <fullName evidence="2">Biotin-protein ligase, N-terminal</fullName>
    </submittedName>
</protein>
<reference evidence="2" key="1">
    <citation type="submission" date="2020-05" db="EMBL/GenBank/DDBJ databases">
        <authorList>
            <person name="Chiriac C."/>
            <person name="Salcher M."/>
            <person name="Ghai R."/>
            <person name="Kavagutti S V."/>
        </authorList>
    </citation>
    <scope>NUCLEOTIDE SEQUENCE</scope>
</reference>
<proteinExistence type="predicted"/>
<evidence type="ECO:0000259" key="1">
    <source>
        <dbReference type="Pfam" id="PF09825"/>
    </source>
</evidence>
<dbReference type="GO" id="GO:0016874">
    <property type="term" value="F:ligase activity"/>
    <property type="evidence" value="ECO:0007669"/>
    <property type="project" value="UniProtKB-KW"/>
</dbReference>
<gene>
    <name evidence="2" type="ORF">UFOVP247_3</name>
</gene>
<dbReference type="InterPro" id="IPR029062">
    <property type="entry name" value="Class_I_gatase-like"/>
</dbReference>
<dbReference type="Pfam" id="PF09825">
    <property type="entry name" value="BPL_N"/>
    <property type="match status" value="1"/>
</dbReference>
<evidence type="ECO:0000313" key="2">
    <source>
        <dbReference type="EMBL" id="CAB5220548.1"/>
    </source>
</evidence>
<dbReference type="InterPro" id="IPR019197">
    <property type="entry name" value="Biotin-prot_ligase_N"/>
</dbReference>
<dbReference type="SUPFAM" id="SSF52317">
    <property type="entry name" value="Class I glutamine amidotransferase-like"/>
    <property type="match status" value="1"/>
</dbReference>
<keyword evidence="2" id="KW-0436">Ligase</keyword>
<name>A0A6J7WUN8_9CAUD</name>
<feature type="domain" description="Biotin-protein ligase N-terminal" evidence="1">
    <location>
        <begin position="16"/>
        <end position="97"/>
    </location>
</feature>
<organism evidence="2">
    <name type="scientific">uncultured Caudovirales phage</name>
    <dbReference type="NCBI Taxonomy" id="2100421"/>
    <lineage>
        <taxon>Viruses</taxon>
        <taxon>Duplodnaviria</taxon>
        <taxon>Heunggongvirae</taxon>
        <taxon>Uroviricota</taxon>
        <taxon>Caudoviricetes</taxon>
        <taxon>Peduoviridae</taxon>
        <taxon>Maltschvirus</taxon>
        <taxon>Maltschvirus maltsch</taxon>
    </lineage>
</organism>
<accession>A0A6J7WUN8</accession>
<dbReference type="EMBL" id="LR798288">
    <property type="protein sequence ID" value="CAB5220548.1"/>
    <property type="molecule type" value="Genomic_DNA"/>
</dbReference>